<feature type="compositionally biased region" description="Basic and acidic residues" evidence="4">
    <location>
        <begin position="66"/>
        <end position="76"/>
    </location>
</feature>
<dbReference type="EMBL" id="CH408035">
    <property type="protein sequence ID" value="EAQ83985.1"/>
    <property type="molecule type" value="Genomic_DNA"/>
</dbReference>
<dbReference type="OrthoDB" id="359154at2759"/>
<feature type="region of interest" description="Disordered" evidence="4">
    <location>
        <begin position="1"/>
        <end position="122"/>
    </location>
</feature>
<keyword evidence="3" id="KW-0687">Ribonucleoprotein</keyword>
<dbReference type="GeneID" id="4397039"/>
<gene>
    <name evidence="5" type="ORF">CHGG_10389</name>
</gene>
<dbReference type="GO" id="GO:0003723">
    <property type="term" value="F:RNA binding"/>
    <property type="evidence" value="ECO:0007669"/>
    <property type="project" value="InterPro"/>
</dbReference>
<dbReference type="RefSeq" id="XP_001228316.1">
    <property type="nucleotide sequence ID" value="XM_001228315.1"/>
</dbReference>
<dbReference type="AlphaFoldDB" id="Q2GNR5"/>
<dbReference type="InterPro" id="IPR014722">
    <property type="entry name" value="Rib_uL2_dom2"/>
</dbReference>
<dbReference type="CDD" id="cd06089">
    <property type="entry name" value="KOW_RPL26"/>
    <property type="match status" value="1"/>
</dbReference>
<dbReference type="HOGENOM" id="CLU_041333_0_0_1"/>
<dbReference type="OMA" id="TRHDPEY"/>
<proteinExistence type="inferred from homology"/>
<dbReference type="eggNOG" id="ENOG502QUDZ">
    <property type="taxonomic scope" value="Eukaryota"/>
</dbReference>
<comment type="similarity">
    <text evidence="1">Belongs to the universal ribosomal protein uL24 family.</text>
</comment>
<evidence type="ECO:0000313" key="6">
    <source>
        <dbReference type="Proteomes" id="UP000001056"/>
    </source>
</evidence>
<evidence type="ECO:0000256" key="1">
    <source>
        <dbReference type="ARBA" id="ARBA00010618"/>
    </source>
</evidence>
<dbReference type="GO" id="GO:1990904">
    <property type="term" value="C:ribonucleoprotein complex"/>
    <property type="evidence" value="ECO:0007669"/>
    <property type="project" value="UniProtKB-KW"/>
</dbReference>
<reference evidence="6" key="1">
    <citation type="journal article" date="2015" name="Genome Announc.">
        <title>Draft genome sequence of the cellulolytic fungus Chaetomium globosum.</title>
        <authorList>
            <person name="Cuomo C.A."/>
            <person name="Untereiner W.A."/>
            <person name="Ma L.-J."/>
            <person name="Grabherr M."/>
            <person name="Birren B.W."/>
        </authorList>
    </citation>
    <scope>NUCLEOTIDE SEQUENCE [LARGE SCALE GENOMIC DNA]</scope>
    <source>
        <strain evidence="6">ATCC 6205 / CBS 148.51 / DSM 1962 / NBRC 6347 / NRRL 1970</strain>
    </source>
</reference>
<feature type="compositionally biased region" description="Basic and acidic residues" evidence="4">
    <location>
        <begin position="97"/>
        <end position="106"/>
    </location>
</feature>
<dbReference type="InterPro" id="IPR008991">
    <property type="entry name" value="Translation_prot_SH3-like_sf"/>
</dbReference>
<dbReference type="VEuPathDB" id="FungiDB:CHGG_10389"/>
<evidence type="ECO:0000256" key="4">
    <source>
        <dbReference type="SAM" id="MobiDB-lite"/>
    </source>
</evidence>
<keyword evidence="2" id="KW-0689">Ribosomal protein</keyword>
<sequence>MSGPQSPRPSIGLGWPGDRAFPAGEPVEQRCKFQPMSRNKFRGPPEKTPPPSRNYRCKTRNCPMTLDHEHRGKGSGDADDGGDLDIVETKQPGIPEHPSDDSDQHRPAPLARRISPRPGNLIGLTAASSHLAGAMDKIIRRVRMAERNVARRAKRREYALNGGKRRRNLQEIMMQRKQVGSELGAAIKARHEDRELGPLAPKRDIPKPNQFNLYWGSISPDRATLTSKISDAQREARGAWAGGAKLLCLAPGDRVVITEGAYKGQISAISSINKTNMTVEVDGNVGITNIRVPDFLLQEEDPRAVQQIKEHIPISAVRLVHPLEDPATGTIRDVIIRELKPIRVKHDRPTRKVFFLRMVPGLNVQIPWPKVQPIPKEAYADDTLRLDVEERTFVPTLLRPPMPEKVLDELRNRYSKFRTRHTPEYIAEIEAREAEKKARQKGARVDEMLLPVQEYNRKIREQRRERGAPELSEEMLEKIGEVIAKNKLARSQGAVAPAEAEVDKVQKAVEELSLGGDVQGTTGGDQPRP</sequence>
<name>Q2GNR5_CHAGB</name>
<dbReference type="InParanoid" id="Q2GNR5"/>
<evidence type="ECO:0000256" key="2">
    <source>
        <dbReference type="ARBA" id="ARBA00022980"/>
    </source>
</evidence>
<dbReference type="Gene3D" id="2.30.30.30">
    <property type="match status" value="1"/>
</dbReference>
<protein>
    <recommendedName>
        <fullName evidence="7">KOW domain-containing protein</fullName>
    </recommendedName>
</protein>
<dbReference type="SUPFAM" id="SSF50104">
    <property type="entry name" value="Translation proteins SH3-like domain"/>
    <property type="match status" value="1"/>
</dbReference>
<evidence type="ECO:0000313" key="5">
    <source>
        <dbReference type="EMBL" id="EAQ83985.1"/>
    </source>
</evidence>
<evidence type="ECO:0008006" key="7">
    <source>
        <dbReference type="Google" id="ProtNLM"/>
    </source>
</evidence>
<dbReference type="InterPro" id="IPR041988">
    <property type="entry name" value="Ribosomal_uL24_KOW"/>
</dbReference>
<dbReference type="STRING" id="306901.Q2GNR5"/>
<dbReference type="GO" id="GO:0005840">
    <property type="term" value="C:ribosome"/>
    <property type="evidence" value="ECO:0007669"/>
    <property type="project" value="UniProtKB-KW"/>
</dbReference>
<dbReference type="Pfam" id="PF22682">
    <property type="entry name" value="Ribosomal_uL24m-like"/>
    <property type="match status" value="1"/>
</dbReference>
<accession>Q2GNR5</accession>
<dbReference type="Proteomes" id="UP000001056">
    <property type="component" value="Unassembled WGS sequence"/>
</dbReference>
<keyword evidence="6" id="KW-1185">Reference proteome</keyword>
<evidence type="ECO:0000256" key="3">
    <source>
        <dbReference type="ARBA" id="ARBA00023274"/>
    </source>
</evidence>
<organism evidence="5 6">
    <name type="scientific">Chaetomium globosum (strain ATCC 6205 / CBS 148.51 / DSM 1962 / NBRC 6347 / NRRL 1970)</name>
    <name type="common">Soil fungus</name>
    <dbReference type="NCBI Taxonomy" id="306901"/>
    <lineage>
        <taxon>Eukaryota</taxon>
        <taxon>Fungi</taxon>
        <taxon>Dikarya</taxon>
        <taxon>Ascomycota</taxon>
        <taxon>Pezizomycotina</taxon>
        <taxon>Sordariomycetes</taxon>
        <taxon>Sordariomycetidae</taxon>
        <taxon>Sordariales</taxon>
        <taxon>Chaetomiaceae</taxon>
        <taxon>Chaetomium</taxon>
    </lineage>
</organism>
<feature type="compositionally biased region" description="Acidic residues" evidence="4">
    <location>
        <begin position="77"/>
        <end position="86"/>
    </location>
</feature>